<gene>
    <name evidence="2" type="ORF">GH723_01740</name>
</gene>
<reference evidence="2 3" key="1">
    <citation type="submission" date="2019-11" db="EMBL/GenBank/DDBJ databases">
        <authorList>
            <person name="He Y."/>
        </authorList>
    </citation>
    <scope>NUCLEOTIDE SEQUENCE [LARGE SCALE GENOMIC DNA]</scope>
    <source>
        <strain evidence="2 3">SCSIO 58843</strain>
    </source>
</reference>
<accession>A0A5Q2RAT1</accession>
<protein>
    <submittedName>
        <fullName evidence="2">Uncharacterized protein</fullName>
    </submittedName>
</protein>
<feature type="transmembrane region" description="Helical" evidence="1">
    <location>
        <begin position="82"/>
        <end position="100"/>
    </location>
</feature>
<keyword evidence="1" id="KW-0812">Transmembrane</keyword>
<dbReference type="RefSeq" id="WP_153758034.1">
    <property type="nucleotide sequence ID" value="NZ_CP045851.1"/>
</dbReference>
<dbReference type="EMBL" id="CP045851">
    <property type="protein sequence ID" value="QGG93928.1"/>
    <property type="molecule type" value="Genomic_DNA"/>
</dbReference>
<dbReference type="KEGG" id="atq:GH723_01740"/>
<keyword evidence="3" id="KW-1185">Reference proteome</keyword>
<sequence length="148" mass="15636">MDLNKLTTSDKVIAGSAIALLIFSFLPWFKVDFGPFGGDVTVNGWEWFFWGILPVILGIVMLAQVAVSAFSPDTKLPDLPVTWGQVHLGAGALAAILVVLKLLIGQTGWDRAFGLFLAAIAAVGLAVGGFLKFQEEKSGTSTAPPSAF</sequence>
<keyword evidence="1" id="KW-1133">Transmembrane helix</keyword>
<evidence type="ECO:0000313" key="2">
    <source>
        <dbReference type="EMBL" id="QGG93928.1"/>
    </source>
</evidence>
<keyword evidence="1" id="KW-0472">Membrane</keyword>
<dbReference type="AlphaFoldDB" id="A0A5Q2RAT1"/>
<evidence type="ECO:0000313" key="3">
    <source>
        <dbReference type="Proteomes" id="UP000334019"/>
    </source>
</evidence>
<organism evidence="2 3">
    <name type="scientific">Actinomarinicola tropica</name>
    <dbReference type="NCBI Taxonomy" id="2789776"/>
    <lineage>
        <taxon>Bacteria</taxon>
        <taxon>Bacillati</taxon>
        <taxon>Actinomycetota</taxon>
        <taxon>Acidimicrobiia</taxon>
        <taxon>Acidimicrobiales</taxon>
        <taxon>Iamiaceae</taxon>
        <taxon>Actinomarinicola</taxon>
    </lineage>
</organism>
<dbReference type="Proteomes" id="UP000334019">
    <property type="component" value="Chromosome"/>
</dbReference>
<feature type="transmembrane region" description="Helical" evidence="1">
    <location>
        <begin position="49"/>
        <end position="70"/>
    </location>
</feature>
<proteinExistence type="predicted"/>
<name>A0A5Q2RAT1_9ACTN</name>
<feature type="transmembrane region" description="Helical" evidence="1">
    <location>
        <begin position="112"/>
        <end position="131"/>
    </location>
</feature>
<feature type="transmembrane region" description="Helical" evidence="1">
    <location>
        <begin position="12"/>
        <end position="29"/>
    </location>
</feature>
<evidence type="ECO:0000256" key="1">
    <source>
        <dbReference type="SAM" id="Phobius"/>
    </source>
</evidence>